<dbReference type="EMBL" id="JABFCY010000002">
    <property type="protein sequence ID" value="NNU59722.1"/>
    <property type="molecule type" value="Genomic_DNA"/>
</dbReference>
<evidence type="ECO:0000313" key="3">
    <source>
        <dbReference type="Proteomes" id="UP000574931"/>
    </source>
</evidence>
<reference evidence="2 3" key="1">
    <citation type="submission" date="2020-05" db="EMBL/GenBank/DDBJ databases">
        <title>Draft Genome Sequence of Ochrobactrum soli Isolated from Stable Fly Gut.</title>
        <authorList>
            <person name="Pileggi M.T."/>
            <person name="Vazhakkala L.J."/>
            <person name="Wong C.N."/>
        </authorList>
    </citation>
    <scope>NUCLEOTIDE SEQUENCE [LARGE SCALE GENOMIC DNA]</scope>
    <source>
        <strain evidence="2 3">MTP-C0764</strain>
    </source>
</reference>
<accession>A0A849KW94</accession>
<feature type="transmembrane region" description="Helical" evidence="1">
    <location>
        <begin position="38"/>
        <end position="62"/>
    </location>
</feature>
<keyword evidence="1" id="KW-0812">Transmembrane</keyword>
<sequence>MLIVGFGALIQGVLRLGNPAQAVEKTGWLYQQFGDQGVAFGMIALGAVALVIGAIMFNNTWVRAIRARRQR</sequence>
<name>A0A849KW94_9HYPH</name>
<dbReference type="AlphaFoldDB" id="A0A849KW94"/>
<dbReference type="RefSeq" id="WP_124916359.1">
    <property type="nucleotide sequence ID" value="NZ_JABFCY010000002.1"/>
</dbReference>
<evidence type="ECO:0000256" key="1">
    <source>
        <dbReference type="SAM" id="Phobius"/>
    </source>
</evidence>
<dbReference type="Proteomes" id="UP000574931">
    <property type="component" value="Unassembled WGS sequence"/>
</dbReference>
<proteinExistence type="predicted"/>
<keyword evidence="1" id="KW-0472">Membrane</keyword>
<gene>
    <name evidence="2" type="ORF">HKX02_05545</name>
</gene>
<organism evidence="2 3">
    <name type="scientific">Ochrobactrum soli</name>
    <dbReference type="NCBI Taxonomy" id="2448455"/>
    <lineage>
        <taxon>Bacteria</taxon>
        <taxon>Pseudomonadati</taxon>
        <taxon>Pseudomonadota</taxon>
        <taxon>Alphaproteobacteria</taxon>
        <taxon>Hyphomicrobiales</taxon>
        <taxon>Brucellaceae</taxon>
        <taxon>Brucella/Ochrobactrum group</taxon>
        <taxon>Ochrobactrum</taxon>
    </lineage>
</organism>
<protein>
    <submittedName>
        <fullName evidence="2">Uncharacterized protein</fullName>
    </submittedName>
</protein>
<keyword evidence="3" id="KW-1185">Reference proteome</keyword>
<comment type="caution">
    <text evidence="2">The sequence shown here is derived from an EMBL/GenBank/DDBJ whole genome shotgun (WGS) entry which is preliminary data.</text>
</comment>
<keyword evidence="1" id="KW-1133">Transmembrane helix</keyword>
<evidence type="ECO:0000313" key="2">
    <source>
        <dbReference type="EMBL" id="NNU59722.1"/>
    </source>
</evidence>